<dbReference type="OrthoDB" id="10002369at2"/>
<reference evidence="1 2" key="1">
    <citation type="submission" date="2017-06" db="EMBL/GenBank/DDBJ databases">
        <authorList>
            <person name="Kim H.J."/>
            <person name="Triplett B.A."/>
        </authorList>
    </citation>
    <scope>NUCLEOTIDE SEQUENCE [LARGE SCALE GENOMIC DNA]</scope>
    <source>
        <strain evidence="1 2">DSM 43151</strain>
    </source>
</reference>
<accession>A0A239ER66</accession>
<evidence type="ECO:0000313" key="2">
    <source>
        <dbReference type="Proteomes" id="UP000198415"/>
    </source>
</evidence>
<protein>
    <submittedName>
        <fullName evidence="1">Uncharacterized protein</fullName>
    </submittedName>
</protein>
<organism evidence="1 2">
    <name type="scientific">Actinoplanes regularis</name>
    <dbReference type="NCBI Taxonomy" id="52697"/>
    <lineage>
        <taxon>Bacteria</taxon>
        <taxon>Bacillati</taxon>
        <taxon>Actinomycetota</taxon>
        <taxon>Actinomycetes</taxon>
        <taxon>Micromonosporales</taxon>
        <taxon>Micromonosporaceae</taxon>
        <taxon>Actinoplanes</taxon>
    </lineage>
</organism>
<gene>
    <name evidence="1" type="ORF">SAMN06264365_11668</name>
</gene>
<evidence type="ECO:0000313" key="1">
    <source>
        <dbReference type="EMBL" id="SNS47146.1"/>
    </source>
</evidence>
<name>A0A239ER66_9ACTN</name>
<sequence length="100" mass="10379">MAEISATASSPDSQAAWSRLQNHRRQLAADLIPAQANPQTIAADRAAVAVAEAELIRLEGAQTVTAGKIATIVVQAESAAIVTTHAWSDLPYGSSLDVTV</sequence>
<proteinExistence type="predicted"/>
<dbReference type="EMBL" id="FZNR01000016">
    <property type="protein sequence ID" value="SNS47146.1"/>
    <property type="molecule type" value="Genomic_DNA"/>
</dbReference>
<dbReference type="RefSeq" id="WP_089297011.1">
    <property type="nucleotide sequence ID" value="NZ_BOMU01000080.1"/>
</dbReference>
<keyword evidence="2" id="KW-1185">Reference proteome</keyword>
<dbReference type="AlphaFoldDB" id="A0A239ER66"/>
<dbReference type="Proteomes" id="UP000198415">
    <property type="component" value="Unassembled WGS sequence"/>
</dbReference>